<accession>A0ABW3BLQ3</accession>
<evidence type="ECO:0000313" key="3">
    <source>
        <dbReference type="EMBL" id="MFD0803473.1"/>
    </source>
</evidence>
<protein>
    <submittedName>
        <fullName evidence="3">DUF5709 domain-containing protein</fullName>
    </submittedName>
</protein>
<keyword evidence="4" id="KW-1185">Reference proteome</keyword>
<gene>
    <name evidence="3" type="ORF">ACFQZU_19395</name>
</gene>
<feature type="compositionally biased region" description="Basic and acidic residues" evidence="1">
    <location>
        <begin position="111"/>
        <end position="123"/>
    </location>
</feature>
<name>A0ABW3BLQ3_9ACTN</name>
<comment type="caution">
    <text evidence="3">The sequence shown here is derived from an EMBL/GenBank/DDBJ whole genome shotgun (WGS) entry which is preliminary data.</text>
</comment>
<sequence length="159" mass="17063">MSENRPEENEYPEDPINDTAADWEDAGLPAQEDSTEDQPLPGRVPTAIDESGSTGTEKESGIPFEESGEPLDQALSREEPDVPGAVGSTARTADEFPPPGPEQETGGVRIVETDEGVREDREGTMIGRDPGADREAYSAEESAVHEEDEPGEGRESQLP</sequence>
<reference evidence="4" key="1">
    <citation type="journal article" date="2019" name="Int. J. Syst. Evol. Microbiol.">
        <title>The Global Catalogue of Microorganisms (GCM) 10K type strain sequencing project: providing services to taxonomists for standard genome sequencing and annotation.</title>
        <authorList>
            <consortium name="The Broad Institute Genomics Platform"/>
            <consortium name="The Broad Institute Genome Sequencing Center for Infectious Disease"/>
            <person name="Wu L."/>
            <person name="Ma J."/>
        </authorList>
    </citation>
    <scope>NUCLEOTIDE SEQUENCE [LARGE SCALE GENOMIC DNA]</scope>
    <source>
        <strain evidence="4">CCUG 63369</strain>
    </source>
</reference>
<dbReference type="InterPro" id="IPR043763">
    <property type="entry name" value="DUF5709"/>
</dbReference>
<dbReference type="EMBL" id="JBHTHR010000913">
    <property type="protein sequence ID" value="MFD0803473.1"/>
    <property type="molecule type" value="Genomic_DNA"/>
</dbReference>
<evidence type="ECO:0000313" key="4">
    <source>
        <dbReference type="Proteomes" id="UP001596956"/>
    </source>
</evidence>
<feature type="compositionally biased region" description="Basic and acidic residues" evidence="1">
    <location>
        <begin position="130"/>
        <end position="159"/>
    </location>
</feature>
<dbReference type="Proteomes" id="UP001596956">
    <property type="component" value="Unassembled WGS sequence"/>
</dbReference>
<feature type="compositionally biased region" description="Acidic residues" evidence="1">
    <location>
        <begin position="9"/>
        <end position="25"/>
    </location>
</feature>
<evidence type="ECO:0000256" key="1">
    <source>
        <dbReference type="SAM" id="MobiDB-lite"/>
    </source>
</evidence>
<evidence type="ECO:0000259" key="2">
    <source>
        <dbReference type="Pfam" id="PF18970"/>
    </source>
</evidence>
<feature type="domain" description="DUF5709" evidence="2">
    <location>
        <begin position="107"/>
        <end position="149"/>
    </location>
</feature>
<proteinExistence type="predicted"/>
<organism evidence="3 4">
    <name type="scientific">Streptomonospora algeriensis</name>
    <dbReference type="NCBI Taxonomy" id="995084"/>
    <lineage>
        <taxon>Bacteria</taxon>
        <taxon>Bacillati</taxon>
        <taxon>Actinomycetota</taxon>
        <taxon>Actinomycetes</taxon>
        <taxon>Streptosporangiales</taxon>
        <taxon>Nocardiopsidaceae</taxon>
        <taxon>Streptomonospora</taxon>
    </lineage>
</organism>
<dbReference type="Pfam" id="PF18970">
    <property type="entry name" value="DUF5709"/>
    <property type="match status" value="1"/>
</dbReference>
<feature type="region of interest" description="Disordered" evidence="1">
    <location>
        <begin position="1"/>
        <end position="159"/>
    </location>
</feature>